<organism evidence="1 2">
    <name type="scientific">Rhizophagus irregularis</name>
    <dbReference type="NCBI Taxonomy" id="588596"/>
    <lineage>
        <taxon>Eukaryota</taxon>
        <taxon>Fungi</taxon>
        <taxon>Fungi incertae sedis</taxon>
        <taxon>Mucoromycota</taxon>
        <taxon>Glomeromycotina</taxon>
        <taxon>Glomeromycetes</taxon>
        <taxon>Glomerales</taxon>
        <taxon>Glomeraceae</taxon>
        <taxon>Rhizophagus</taxon>
    </lineage>
</organism>
<dbReference type="AlphaFoldDB" id="A0A2N1N1H8"/>
<dbReference type="EMBL" id="LLXL01000917">
    <property type="protein sequence ID" value="PKK67765.1"/>
    <property type="molecule type" value="Genomic_DNA"/>
</dbReference>
<dbReference type="VEuPathDB" id="FungiDB:RhiirA1_463663"/>
<proteinExistence type="predicted"/>
<dbReference type="VEuPathDB" id="FungiDB:RhiirFUN_010636"/>
<accession>A0A2N1N1H8</accession>
<name>A0A2N1N1H8_9GLOM</name>
<evidence type="ECO:0000313" key="2">
    <source>
        <dbReference type="Proteomes" id="UP000233469"/>
    </source>
</evidence>
<reference evidence="1 2" key="1">
    <citation type="submission" date="2016-04" db="EMBL/GenBank/DDBJ databases">
        <title>Genome analyses suggest a sexual origin of heterokaryosis in a supposedly ancient asexual fungus.</title>
        <authorList>
            <person name="Ropars J."/>
            <person name="Sedzielewska K."/>
            <person name="Noel J."/>
            <person name="Charron P."/>
            <person name="Farinelli L."/>
            <person name="Marton T."/>
            <person name="Kruger M."/>
            <person name="Pelin A."/>
            <person name="Brachmann A."/>
            <person name="Corradi N."/>
        </authorList>
    </citation>
    <scope>NUCLEOTIDE SEQUENCE [LARGE SCALE GENOMIC DNA]</scope>
    <source>
        <strain evidence="1 2">C2</strain>
    </source>
</reference>
<comment type="caution">
    <text evidence="1">The sequence shown here is derived from an EMBL/GenBank/DDBJ whole genome shotgun (WGS) entry which is preliminary data.</text>
</comment>
<gene>
    <name evidence="1" type="ORF">RhiirC2_783082</name>
</gene>
<reference evidence="1 2" key="2">
    <citation type="submission" date="2017-10" db="EMBL/GenBank/DDBJ databases">
        <title>Extensive intraspecific genome diversity in a model arbuscular mycorrhizal fungus.</title>
        <authorList>
            <person name="Chen E.C.H."/>
            <person name="Morin E."/>
            <person name="Baudet D."/>
            <person name="Noel J."/>
            <person name="Ndikumana S."/>
            <person name="Charron P."/>
            <person name="St-Onge C."/>
            <person name="Giorgi J."/>
            <person name="Grigoriev I.V."/>
            <person name="Roux C."/>
            <person name="Martin F.M."/>
            <person name="Corradi N."/>
        </authorList>
    </citation>
    <scope>NUCLEOTIDE SEQUENCE [LARGE SCALE GENOMIC DNA]</scope>
    <source>
        <strain evidence="1 2">C2</strain>
    </source>
</reference>
<dbReference type="VEuPathDB" id="FungiDB:FUN_009657"/>
<evidence type="ECO:0000313" key="1">
    <source>
        <dbReference type="EMBL" id="PKK67765.1"/>
    </source>
</evidence>
<sequence>MSRYQLKYDILIKPFCLEGEKNNELFSVEMCIREIDNTKANLHGILLMIIIVKTLACVKIKTGKLLIDLITDFINEDSSRKKSNHRELEFLGYLIREKSCLIEWEELKKENDEGNNLSAFSDKEVGIKLELMQLDFNIYTLRWNKNIIYGDYRNYLKKFNQIKQSNHVITDICARCEKEVESWEHIWSCSENSKSEYDVLIDTLIEIENKYNTPEEEVNYKIIRTLAKEIVTFMMAPSTILILGNQKRIREVTRVLFNDGLYKICNDKSERRIIEEVWGKFYLKVRQEIWLDRCNKINEIEKSKSITKLDKKRNVQFC</sequence>
<protein>
    <submittedName>
        <fullName evidence="1">Uncharacterized protein</fullName>
    </submittedName>
</protein>
<dbReference type="Proteomes" id="UP000233469">
    <property type="component" value="Unassembled WGS sequence"/>
</dbReference>